<dbReference type="PANTHER" id="PTHR10110:SF86">
    <property type="entry name" value="SODIUM_HYDROGEN EXCHANGER 7"/>
    <property type="match status" value="1"/>
</dbReference>
<keyword evidence="4 10" id="KW-0812">Transmembrane</keyword>
<feature type="transmembrane region" description="Helical" evidence="10">
    <location>
        <begin position="157"/>
        <end position="178"/>
    </location>
</feature>
<evidence type="ECO:0000313" key="12">
    <source>
        <dbReference type="EMBL" id="MBK9984065.1"/>
    </source>
</evidence>
<dbReference type="GO" id="GO:0005886">
    <property type="term" value="C:plasma membrane"/>
    <property type="evidence" value="ECO:0007669"/>
    <property type="project" value="UniProtKB-SubCell"/>
</dbReference>
<dbReference type="InterPro" id="IPR018422">
    <property type="entry name" value="Cation/H_exchanger_CPA1"/>
</dbReference>
<dbReference type="PANTHER" id="PTHR10110">
    <property type="entry name" value="SODIUM/HYDROGEN EXCHANGER"/>
    <property type="match status" value="1"/>
</dbReference>
<comment type="function">
    <text evidence="10">Na(+)/H(+) antiporter that extrudes sodium in exchange for external protons.</text>
</comment>
<feature type="transmembrane region" description="Helical" evidence="10">
    <location>
        <begin position="56"/>
        <end position="75"/>
    </location>
</feature>
<evidence type="ECO:0000256" key="9">
    <source>
        <dbReference type="ARBA" id="ARBA00023201"/>
    </source>
</evidence>
<reference evidence="12 13" key="1">
    <citation type="submission" date="2020-10" db="EMBL/GenBank/DDBJ databases">
        <title>Connecting structure to function with the recovery of over 1000 high-quality activated sludge metagenome-assembled genomes encoding full-length rRNA genes using long-read sequencing.</title>
        <authorList>
            <person name="Singleton C.M."/>
            <person name="Petriglieri F."/>
            <person name="Kristensen J.M."/>
            <person name="Kirkegaard R.H."/>
            <person name="Michaelsen T.Y."/>
            <person name="Andersen M.H."/>
            <person name="Karst S.M."/>
            <person name="Dueholm M.S."/>
            <person name="Nielsen P.H."/>
            <person name="Albertsen M."/>
        </authorList>
    </citation>
    <scope>NUCLEOTIDE SEQUENCE [LARGE SCALE GENOMIC DNA]</scope>
    <source>
        <strain evidence="12">Ribe_18-Q3-R11-54_MAXAC.273</strain>
    </source>
</reference>
<keyword evidence="10" id="KW-0050">Antiport</keyword>
<keyword evidence="3 10" id="KW-1003">Cell membrane</keyword>
<evidence type="ECO:0000256" key="2">
    <source>
        <dbReference type="ARBA" id="ARBA00022448"/>
    </source>
</evidence>
<keyword evidence="2 10" id="KW-0813">Transport</keyword>
<keyword evidence="6 10" id="KW-0915">Sodium</keyword>
<dbReference type="InterPro" id="IPR004705">
    <property type="entry name" value="Cation/H_exchanger_CPA1_bac"/>
</dbReference>
<dbReference type="GO" id="GO:0015385">
    <property type="term" value="F:sodium:proton antiporter activity"/>
    <property type="evidence" value="ECO:0007669"/>
    <property type="project" value="InterPro"/>
</dbReference>
<feature type="transmembrane region" description="Helical" evidence="10">
    <location>
        <begin position="384"/>
        <end position="407"/>
    </location>
</feature>
<dbReference type="GO" id="GO:0051453">
    <property type="term" value="P:regulation of intracellular pH"/>
    <property type="evidence" value="ECO:0007669"/>
    <property type="project" value="TreeGrafter"/>
</dbReference>
<feature type="transmembrane region" description="Helical" evidence="10">
    <location>
        <begin position="87"/>
        <end position="108"/>
    </location>
</feature>
<dbReference type="Proteomes" id="UP000808337">
    <property type="component" value="Unassembled WGS sequence"/>
</dbReference>
<keyword evidence="9 10" id="KW-0739">Sodium transport</keyword>
<keyword evidence="7 10" id="KW-0406">Ion transport</keyword>
<evidence type="ECO:0000256" key="4">
    <source>
        <dbReference type="ARBA" id="ARBA00022692"/>
    </source>
</evidence>
<protein>
    <submittedName>
        <fullName evidence="12">Na+/H+ antiporter</fullName>
    </submittedName>
</protein>
<name>A0A9D7SYL6_9BACT</name>
<keyword evidence="5 10" id="KW-1133">Transmembrane helix</keyword>
<evidence type="ECO:0000256" key="10">
    <source>
        <dbReference type="RuleBase" id="RU366002"/>
    </source>
</evidence>
<proteinExistence type="inferred from homology"/>
<feature type="transmembrane region" description="Helical" evidence="10">
    <location>
        <begin position="234"/>
        <end position="251"/>
    </location>
</feature>
<feature type="transmembrane region" description="Helical" evidence="10">
    <location>
        <begin position="304"/>
        <end position="328"/>
    </location>
</feature>
<dbReference type="Pfam" id="PF00999">
    <property type="entry name" value="Na_H_Exchanger"/>
    <property type="match status" value="1"/>
</dbReference>
<feature type="transmembrane region" description="Helical" evidence="10">
    <location>
        <begin position="348"/>
        <end position="372"/>
    </location>
</feature>
<dbReference type="InterPro" id="IPR006153">
    <property type="entry name" value="Cation/H_exchanger_TM"/>
</dbReference>
<evidence type="ECO:0000256" key="8">
    <source>
        <dbReference type="ARBA" id="ARBA00023136"/>
    </source>
</evidence>
<feature type="transmembrane region" description="Helical" evidence="10">
    <location>
        <begin position="272"/>
        <end position="292"/>
    </location>
</feature>
<comment type="similarity">
    <text evidence="10">Belongs to the monovalent cation:proton antiporter 1 (CPA1) transporter (TC 2.A.36) family.</text>
</comment>
<evidence type="ECO:0000256" key="3">
    <source>
        <dbReference type="ARBA" id="ARBA00022475"/>
    </source>
</evidence>
<dbReference type="GO" id="GO:0098719">
    <property type="term" value="P:sodium ion import across plasma membrane"/>
    <property type="evidence" value="ECO:0007669"/>
    <property type="project" value="TreeGrafter"/>
</dbReference>
<sequence>MLQDQLLLILVLLMSVSLLSILSEKLRIPYPIFLVVCGLIIGVIPNVIDIILKPDIIFLIFLPPLLFSAAWNTSWKDFWALRRAISLLALGLVIFTSCAVAVVSHLLIPGFTLALGFLLGGIISPPDAIAATSVLQKLKMPKRVLAILEGESLVNDAASLIVFRFAVVAVITGQFTLWNASIDFGIVAAAGIGVGLGIAFLIYAVHRFLPTTASIDTAITLITPYLMYIIAEHFHFSGVLAVVSGGLFLSARATEIFTYETRIQSRGVWETLVFLLNGAVFILIGLQLPVILHNLPQGHVPMLIVYGIIISIATILVRIIWVYPSTYLPRLISKKIRETEPYPHWKPVFIVAWSGMRGVVSLAAALSIPLMINEADAFPFRNEILFITFIVILITLVVQGLSLPYLIRKLNIIVKDNSEEKEIEIQMHLVTAILAYIDEHYKTEVRKDKAFKMLRERYEHFQTLQQKQLKKQISEPVHPKYFEALLELIEVRRKALAELKLENKYPDELLRNAEQGIDHEEARLRMQVKTEN</sequence>
<evidence type="ECO:0000256" key="6">
    <source>
        <dbReference type="ARBA" id="ARBA00023053"/>
    </source>
</evidence>
<dbReference type="NCBIfam" id="TIGR00831">
    <property type="entry name" value="a_cpa1"/>
    <property type="match status" value="1"/>
</dbReference>
<accession>A0A9D7SYL6</accession>
<evidence type="ECO:0000259" key="11">
    <source>
        <dbReference type="Pfam" id="PF00999"/>
    </source>
</evidence>
<dbReference type="GO" id="GO:0015386">
    <property type="term" value="F:potassium:proton antiporter activity"/>
    <property type="evidence" value="ECO:0007669"/>
    <property type="project" value="TreeGrafter"/>
</dbReference>
<evidence type="ECO:0000256" key="5">
    <source>
        <dbReference type="ARBA" id="ARBA00022989"/>
    </source>
</evidence>
<evidence type="ECO:0000256" key="7">
    <source>
        <dbReference type="ARBA" id="ARBA00023065"/>
    </source>
</evidence>
<keyword evidence="8 10" id="KW-0472">Membrane</keyword>
<gene>
    <name evidence="12" type="ORF">IPP15_17135</name>
</gene>
<feature type="domain" description="Cation/H+ exchanger transmembrane" evidence="11">
    <location>
        <begin position="15"/>
        <end position="408"/>
    </location>
</feature>
<feature type="transmembrane region" description="Helical" evidence="10">
    <location>
        <begin position="184"/>
        <end position="203"/>
    </location>
</feature>
<dbReference type="Gene3D" id="6.10.140.1330">
    <property type="match status" value="1"/>
</dbReference>
<comment type="caution">
    <text evidence="12">The sequence shown here is derived from an EMBL/GenBank/DDBJ whole genome shotgun (WGS) entry which is preliminary data.</text>
</comment>
<organism evidence="12 13">
    <name type="scientific">Candidatus Opimibacter skivensis</name>
    <dbReference type="NCBI Taxonomy" id="2982028"/>
    <lineage>
        <taxon>Bacteria</taxon>
        <taxon>Pseudomonadati</taxon>
        <taxon>Bacteroidota</taxon>
        <taxon>Saprospiria</taxon>
        <taxon>Saprospirales</taxon>
        <taxon>Saprospiraceae</taxon>
        <taxon>Candidatus Opimibacter</taxon>
    </lineage>
</organism>
<evidence type="ECO:0000313" key="13">
    <source>
        <dbReference type="Proteomes" id="UP000808337"/>
    </source>
</evidence>
<feature type="transmembrane region" description="Helical" evidence="10">
    <location>
        <begin position="30"/>
        <end position="50"/>
    </location>
</feature>
<feature type="transmembrane region" description="Helical" evidence="10">
    <location>
        <begin position="6"/>
        <end position="23"/>
    </location>
</feature>
<dbReference type="EMBL" id="JADKGY010000029">
    <property type="protein sequence ID" value="MBK9984065.1"/>
    <property type="molecule type" value="Genomic_DNA"/>
</dbReference>
<dbReference type="AlphaFoldDB" id="A0A9D7SYL6"/>
<evidence type="ECO:0000256" key="1">
    <source>
        <dbReference type="ARBA" id="ARBA00004651"/>
    </source>
</evidence>
<comment type="subcellular location">
    <subcellularLocation>
        <location evidence="1 10">Cell membrane</location>
        <topology evidence="1 10">Multi-pass membrane protein</topology>
    </subcellularLocation>
</comment>